<name>A0A081CU60_9HYPH</name>
<keyword evidence="5 10" id="KW-0145">Chemotaxis</keyword>
<dbReference type="eggNOG" id="COG1580">
    <property type="taxonomic scope" value="Bacteria"/>
</dbReference>
<keyword evidence="4" id="KW-1003">Cell membrane</keyword>
<keyword evidence="12" id="KW-0969">Cilium</keyword>
<evidence type="ECO:0000256" key="7">
    <source>
        <dbReference type="ARBA" id="ARBA00022779"/>
    </source>
</evidence>
<keyword evidence="7 10" id="KW-0283">Flagellar rotation</keyword>
<evidence type="ECO:0000313" key="13">
    <source>
        <dbReference type="Proteomes" id="UP000028701"/>
    </source>
</evidence>
<dbReference type="OrthoDB" id="7908910at2"/>
<keyword evidence="6 10" id="KW-0812">Transmembrane</keyword>
<dbReference type="GO" id="GO:0071973">
    <property type="term" value="P:bacterial-type flagellum-dependent cell motility"/>
    <property type="evidence" value="ECO:0007669"/>
    <property type="project" value="InterPro"/>
</dbReference>
<dbReference type="GO" id="GO:0005886">
    <property type="term" value="C:plasma membrane"/>
    <property type="evidence" value="ECO:0007669"/>
    <property type="project" value="UniProtKB-SubCell"/>
</dbReference>
<feature type="transmembrane region" description="Helical" evidence="10">
    <location>
        <begin position="16"/>
        <end position="37"/>
    </location>
</feature>
<evidence type="ECO:0000256" key="5">
    <source>
        <dbReference type="ARBA" id="ARBA00022500"/>
    </source>
</evidence>
<comment type="caution">
    <text evidence="12">The sequence shown here is derived from an EMBL/GenBank/DDBJ whole genome shotgun (WGS) entry which is preliminary data.</text>
</comment>
<comment type="function">
    <text evidence="1 10">Controls the rotational direction of flagella during chemotaxis.</text>
</comment>
<evidence type="ECO:0000256" key="6">
    <source>
        <dbReference type="ARBA" id="ARBA00022692"/>
    </source>
</evidence>
<evidence type="ECO:0000256" key="10">
    <source>
        <dbReference type="RuleBase" id="RU364125"/>
    </source>
</evidence>
<keyword evidence="12" id="KW-0282">Flagellum</keyword>
<evidence type="ECO:0000313" key="12">
    <source>
        <dbReference type="EMBL" id="GAK70206.1"/>
    </source>
</evidence>
<dbReference type="AlphaFoldDB" id="A0A081CU60"/>
<dbReference type="Pfam" id="PF03748">
    <property type="entry name" value="FliL"/>
    <property type="match status" value="1"/>
</dbReference>
<keyword evidence="12" id="KW-0966">Cell projection</keyword>
<gene>
    <name evidence="12" type="primary">fliL</name>
    <name evidence="12" type="ORF">RRU01S_10_00450</name>
</gene>
<dbReference type="Proteomes" id="UP000028701">
    <property type="component" value="Unassembled WGS sequence"/>
</dbReference>
<dbReference type="InterPro" id="IPR005503">
    <property type="entry name" value="FliL"/>
</dbReference>
<evidence type="ECO:0000256" key="8">
    <source>
        <dbReference type="ARBA" id="ARBA00022989"/>
    </source>
</evidence>
<dbReference type="GO" id="GO:0009425">
    <property type="term" value="C:bacterial-type flagellum basal body"/>
    <property type="evidence" value="ECO:0007669"/>
    <property type="project" value="InterPro"/>
</dbReference>
<keyword evidence="10" id="KW-0997">Cell inner membrane</keyword>
<organism evidence="12 13">
    <name type="scientific">Agrobacterium rubi TR3 = NBRC 13261</name>
    <dbReference type="NCBI Taxonomy" id="1368415"/>
    <lineage>
        <taxon>Bacteria</taxon>
        <taxon>Pseudomonadati</taxon>
        <taxon>Pseudomonadota</taxon>
        <taxon>Alphaproteobacteria</taxon>
        <taxon>Hyphomicrobiales</taxon>
        <taxon>Rhizobiaceae</taxon>
        <taxon>Rhizobium/Agrobacterium group</taxon>
        <taxon>Agrobacterium</taxon>
    </lineage>
</organism>
<evidence type="ECO:0000256" key="4">
    <source>
        <dbReference type="ARBA" id="ARBA00022475"/>
    </source>
</evidence>
<evidence type="ECO:0000256" key="1">
    <source>
        <dbReference type="ARBA" id="ARBA00002254"/>
    </source>
</evidence>
<proteinExistence type="inferred from homology"/>
<dbReference type="GO" id="GO:0006935">
    <property type="term" value="P:chemotaxis"/>
    <property type="evidence" value="ECO:0007669"/>
    <property type="project" value="UniProtKB-KW"/>
</dbReference>
<feature type="compositionally biased region" description="Low complexity" evidence="11">
    <location>
        <begin position="56"/>
        <end position="74"/>
    </location>
</feature>
<protein>
    <recommendedName>
        <fullName evidence="10">Flagellar protein FliL</fullName>
    </recommendedName>
</protein>
<sequence length="173" mass="18257">MSLTTTEPVAPKKPSIIVTAGVIAVLSLLGLGGGWFVGQTLLVPSVPTVTPPPAHAPEAAAAGHEAAAAPAGEHGAAGAAPSLIPLDPIVTNLGYPNDNWIRLELALQFNGPGDTALAQDLHEEILTYLRTVSLQQLQGPRGFQYLRDDLREIVDLRSKGRVSKVLFRTFVIE</sequence>
<evidence type="ECO:0000256" key="3">
    <source>
        <dbReference type="ARBA" id="ARBA00008281"/>
    </source>
</evidence>
<reference evidence="12 13" key="1">
    <citation type="submission" date="2014-08" db="EMBL/GenBank/DDBJ databases">
        <title>Whole genome shotgun sequence of Rhizobium rubi NBRC 13261.</title>
        <authorList>
            <person name="Katano-Makiyama Y."/>
            <person name="Hosoyama A."/>
            <person name="Hashimoto M."/>
            <person name="Hosoyama Y."/>
            <person name="Noguchi M."/>
            <person name="Tsuchikane K."/>
            <person name="Uohara A."/>
            <person name="Ohji S."/>
            <person name="Ichikawa N."/>
            <person name="Kimura A."/>
            <person name="Yamazoe A."/>
            <person name="Fujita N."/>
        </authorList>
    </citation>
    <scope>NUCLEOTIDE SEQUENCE [LARGE SCALE GENOMIC DNA]</scope>
    <source>
        <strain evidence="12 13">NBRC 13261</strain>
    </source>
</reference>
<dbReference type="RefSeq" id="WP_045229792.1">
    <property type="nucleotide sequence ID" value="NZ_BBJU01000010.1"/>
</dbReference>
<keyword evidence="8 10" id="KW-1133">Transmembrane helix</keyword>
<comment type="similarity">
    <text evidence="3 10">Belongs to the FliL family.</text>
</comment>
<feature type="region of interest" description="Disordered" evidence="11">
    <location>
        <begin position="53"/>
        <end position="74"/>
    </location>
</feature>
<comment type="subcellular location">
    <subcellularLocation>
        <location evidence="10">Cell inner membrane</location>
    </subcellularLocation>
    <subcellularLocation>
        <location evidence="2">Cell membrane</location>
        <topology evidence="2">Single-pass membrane protein</topology>
    </subcellularLocation>
</comment>
<evidence type="ECO:0000256" key="11">
    <source>
        <dbReference type="SAM" id="MobiDB-lite"/>
    </source>
</evidence>
<accession>A0A081CU60</accession>
<keyword evidence="9 10" id="KW-0472">Membrane</keyword>
<evidence type="ECO:0000256" key="9">
    <source>
        <dbReference type="ARBA" id="ARBA00023136"/>
    </source>
</evidence>
<evidence type="ECO:0000256" key="2">
    <source>
        <dbReference type="ARBA" id="ARBA00004162"/>
    </source>
</evidence>
<dbReference type="EMBL" id="BBJU01000010">
    <property type="protein sequence ID" value="GAK70206.1"/>
    <property type="molecule type" value="Genomic_DNA"/>
</dbReference>